<reference evidence="1 2" key="1">
    <citation type="submission" date="2022-02" db="EMBL/GenBank/DDBJ databases">
        <authorList>
            <person name="Min J."/>
        </authorList>
    </citation>
    <scope>NUCLEOTIDE SEQUENCE [LARGE SCALE GENOMIC DNA]</scope>
    <source>
        <strain evidence="1 2">GR10-1</strain>
    </source>
</reference>
<protein>
    <submittedName>
        <fullName evidence="1">Alpha/beta hydrolase-fold protein</fullName>
    </submittedName>
</protein>
<dbReference type="EMBL" id="JAKWBL010000004">
    <property type="protein sequence ID" value="MCH5600681.1"/>
    <property type="molecule type" value="Genomic_DNA"/>
</dbReference>
<proteinExistence type="predicted"/>
<dbReference type="Proteomes" id="UP001202248">
    <property type="component" value="Unassembled WGS sequence"/>
</dbReference>
<dbReference type="SUPFAM" id="SSF53474">
    <property type="entry name" value="alpha/beta-Hydrolases"/>
    <property type="match status" value="1"/>
</dbReference>
<name>A0ABS9SR26_9BACT</name>
<dbReference type="GO" id="GO:0016787">
    <property type="term" value="F:hydrolase activity"/>
    <property type="evidence" value="ECO:0007669"/>
    <property type="project" value="UniProtKB-KW"/>
</dbReference>
<dbReference type="InterPro" id="IPR000801">
    <property type="entry name" value="Esterase-like"/>
</dbReference>
<evidence type="ECO:0000313" key="1">
    <source>
        <dbReference type="EMBL" id="MCH5600681.1"/>
    </source>
</evidence>
<dbReference type="Gene3D" id="3.40.50.1820">
    <property type="entry name" value="alpha/beta hydrolase"/>
    <property type="match status" value="1"/>
</dbReference>
<dbReference type="PANTHER" id="PTHR48098">
    <property type="entry name" value="ENTEROCHELIN ESTERASE-RELATED"/>
    <property type="match status" value="1"/>
</dbReference>
<accession>A0ABS9SR26</accession>
<evidence type="ECO:0000313" key="2">
    <source>
        <dbReference type="Proteomes" id="UP001202248"/>
    </source>
</evidence>
<keyword evidence="2" id="KW-1185">Reference proteome</keyword>
<organism evidence="1 2">
    <name type="scientific">Niabella ginsengisoli</name>
    <dbReference type="NCBI Taxonomy" id="522298"/>
    <lineage>
        <taxon>Bacteria</taxon>
        <taxon>Pseudomonadati</taxon>
        <taxon>Bacteroidota</taxon>
        <taxon>Chitinophagia</taxon>
        <taxon>Chitinophagales</taxon>
        <taxon>Chitinophagaceae</taxon>
        <taxon>Niabella</taxon>
    </lineage>
</organism>
<dbReference type="Pfam" id="PF00756">
    <property type="entry name" value="Esterase"/>
    <property type="match status" value="1"/>
</dbReference>
<dbReference type="InterPro" id="IPR029058">
    <property type="entry name" value="AB_hydrolase_fold"/>
</dbReference>
<sequence length="136" mass="15364">METTGELQLVLDAITLPSKQLKRDVELRLYLPKNVADTASMSLLLINDGQDMAAMGFDKILNELYTNKAIEPVLAVAITAGKDRMQEYGVAKKKDYLGRGAKAGAFTKFILNELIPFVKKHITFRHLRKQRLRVFL</sequence>
<comment type="caution">
    <text evidence="1">The sequence shown here is derived from an EMBL/GenBank/DDBJ whole genome shotgun (WGS) entry which is preliminary data.</text>
</comment>
<gene>
    <name evidence="1" type="ORF">MKP09_23575</name>
</gene>
<keyword evidence="1" id="KW-0378">Hydrolase</keyword>
<dbReference type="PANTHER" id="PTHR48098:SF6">
    <property type="entry name" value="FERRI-BACILLIBACTIN ESTERASE BESA"/>
    <property type="match status" value="1"/>
</dbReference>
<dbReference type="InterPro" id="IPR050583">
    <property type="entry name" value="Mycobacterial_A85_antigen"/>
</dbReference>